<dbReference type="GO" id="GO:0016020">
    <property type="term" value="C:membrane"/>
    <property type="evidence" value="ECO:0007669"/>
    <property type="project" value="UniProtKB-SubCell"/>
</dbReference>
<feature type="region of interest" description="Disordered" evidence="5">
    <location>
        <begin position="100"/>
        <end position="140"/>
    </location>
</feature>
<dbReference type="GO" id="GO:0005385">
    <property type="term" value="F:zinc ion transmembrane transporter activity"/>
    <property type="evidence" value="ECO:0007669"/>
    <property type="project" value="TreeGrafter"/>
</dbReference>
<feature type="transmembrane region" description="Helical" evidence="6">
    <location>
        <begin position="66"/>
        <end position="86"/>
    </location>
</feature>
<gene>
    <name evidence="7" type="ORF">HPS36_00070</name>
</gene>
<keyword evidence="4 6" id="KW-0472">Membrane</keyword>
<sequence>MTTLPALLGVTTVAGLATGLGALPVFFRSKVTHRVYDAALGLAAGLMVAASVFGLIIPGLEEGTLSAVMIGVFLGGIVLLGGNYAIPHLHAQYREWLPEGGATGDDAESMRTGESGRPTAGDDDEDAVDEAAADPAESDAAAREVTLRKALLIGGAITLHNAPEGLAIGVAFASGLEEVALLLAVVIGLQNVPDGFAFAVPMADTGMSNARVLWYTTLSGVVPQVAASAFGFTLVSVAAGLFPVSSGFAAGAMLAVVFRELIPSSHGHGHADAATGAFLVGFVLLVVVDAVVVV</sequence>
<dbReference type="GeneID" id="55593350"/>
<dbReference type="InterPro" id="IPR003689">
    <property type="entry name" value="ZIP"/>
</dbReference>
<protein>
    <submittedName>
        <fullName evidence="7">ZIP family metal transporter</fullName>
    </submittedName>
</protein>
<feature type="transmembrane region" description="Helical" evidence="6">
    <location>
        <begin position="274"/>
        <end position="293"/>
    </location>
</feature>
<name>A0A7D3XSB0_9EURY</name>
<keyword evidence="3 6" id="KW-1133">Transmembrane helix</keyword>
<evidence type="ECO:0000256" key="6">
    <source>
        <dbReference type="SAM" id="Phobius"/>
    </source>
</evidence>
<accession>A0A7D3XSB0</accession>
<comment type="subcellular location">
    <subcellularLocation>
        <location evidence="1">Membrane</location>
        <topology evidence="1">Multi-pass membrane protein</topology>
    </subcellularLocation>
</comment>
<evidence type="ECO:0000256" key="1">
    <source>
        <dbReference type="ARBA" id="ARBA00004141"/>
    </source>
</evidence>
<dbReference type="KEGG" id="hsai:HPS36_00070"/>
<keyword evidence="2 6" id="KW-0812">Transmembrane</keyword>
<dbReference type="Pfam" id="PF02535">
    <property type="entry name" value="Zip"/>
    <property type="match status" value="1"/>
</dbReference>
<feature type="transmembrane region" description="Helical" evidence="6">
    <location>
        <begin position="39"/>
        <end position="60"/>
    </location>
</feature>
<feature type="transmembrane region" description="Helical" evidence="6">
    <location>
        <begin position="241"/>
        <end position="262"/>
    </location>
</feature>
<evidence type="ECO:0000313" key="7">
    <source>
        <dbReference type="EMBL" id="QKG91309.1"/>
    </source>
</evidence>
<evidence type="ECO:0000256" key="3">
    <source>
        <dbReference type="ARBA" id="ARBA00022989"/>
    </source>
</evidence>
<dbReference type="PANTHER" id="PTHR11040:SF70">
    <property type="entry name" value="OS05G0316100 PROTEIN"/>
    <property type="match status" value="1"/>
</dbReference>
<evidence type="ECO:0000313" key="8">
    <source>
        <dbReference type="Proteomes" id="UP000505020"/>
    </source>
</evidence>
<dbReference type="EMBL" id="CP053941">
    <property type="protein sequence ID" value="QKG91309.1"/>
    <property type="molecule type" value="Genomic_DNA"/>
</dbReference>
<evidence type="ECO:0000256" key="2">
    <source>
        <dbReference type="ARBA" id="ARBA00022692"/>
    </source>
</evidence>
<keyword evidence="8" id="KW-1185">Reference proteome</keyword>
<feature type="transmembrane region" description="Helical" evidence="6">
    <location>
        <begin position="6"/>
        <end position="27"/>
    </location>
</feature>
<dbReference type="PANTHER" id="PTHR11040">
    <property type="entry name" value="ZINC/IRON TRANSPORTER"/>
    <property type="match status" value="1"/>
</dbReference>
<evidence type="ECO:0000256" key="5">
    <source>
        <dbReference type="SAM" id="MobiDB-lite"/>
    </source>
</evidence>
<evidence type="ECO:0000256" key="4">
    <source>
        <dbReference type="ARBA" id="ARBA00023136"/>
    </source>
</evidence>
<feature type="transmembrane region" description="Helical" evidence="6">
    <location>
        <begin position="179"/>
        <end position="200"/>
    </location>
</feature>
<dbReference type="RefSeq" id="WP_173228015.1">
    <property type="nucleotide sequence ID" value="NZ_CP053941.1"/>
</dbReference>
<dbReference type="Proteomes" id="UP000505020">
    <property type="component" value="Chromosome"/>
</dbReference>
<proteinExistence type="predicted"/>
<feature type="transmembrane region" description="Helical" evidence="6">
    <location>
        <begin position="212"/>
        <end position="235"/>
    </location>
</feature>
<organism evidence="7 8">
    <name type="scientific">Halorubrum salinarum</name>
    <dbReference type="NCBI Taxonomy" id="2739057"/>
    <lineage>
        <taxon>Archaea</taxon>
        <taxon>Methanobacteriati</taxon>
        <taxon>Methanobacteriota</taxon>
        <taxon>Stenosarchaea group</taxon>
        <taxon>Halobacteria</taxon>
        <taxon>Halobacteriales</taxon>
        <taxon>Haloferacaceae</taxon>
        <taxon>Halorubrum</taxon>
    </lineage>
</organism>
<feature type="compositionally biased region" description="Acidic residues" evidence="5">
    <location>
        <begin position="121"/>
        <end position="132"/>
    </location>
</feature>
<dbReference type="AlphaFoldDB" id="A0A7D3XSB0"/>
<reference evidence="7 8" key="1">
    <citation type="submission" date="2020-05" db="EMBL/GenBank/DDBJ databases">
        <title>Halorubrum RHB-C sp.nov., an extremely halophilic archaeon isolated from solar salt farm.</title>
        <authorList>
            <person name="Ho H."/>
            <person name="Danganan R.E."/>
            <person name="Dedeles G.R."/>
            <person name="Kim S.-G."/>
        </authorList>
    </citation>
    <scope>NUCLEOTIDE SEQUENCE [LARGE SCALE GENOMIC DNA]</scope>
    <source>
        <strain evidence="7 8">RHB-C</strain>
    </source>
</reference>